<name>A0A6G0WUJ6_9STRA</name>
<dbReference type="SUPFAM" id="SSF140741">
    <property type="entry name" value="RUN domain-like"/>
    <property type="match status" value="1"/>
</dbReference>
<dbReference type="PROSITE" id="PS51444">
    <property type="entry name" value="FH2"/>
    <property type="match status" value="1"/>
</dbReference>
<comment type="caution">
    <text evidence="7">The sequence shown here is derived from an EMBL/GenBank/DDBJ whole genome shotgun (WGS) entry which is preliminary data.</text>
</comment>
<dbReference type="PANTHER" id="PTHR45733">
    <property type="entry name" value="FORMIN-J"/>
    <property type="match status" value="1"/>
</dbReference>
<dbReference type="InterPro" id="IPR019309">
    <property type="entry name" value="WASHC3"/>
</dbReference>
<evidence type="ECO:0000256" key="1">
    <source>
        <dbReference type="ARBA" id="ARBA00022723"/>
    </source>
</evidence>
<dbReference type="InterPro" id="IPR051144">
    <property type="entry name" value="Formin_homology_domain"/>
</dbReference>
<dbReference type="InterPro" id="IPR013083">
    <property type="entry name" value="Znf_RING/FYVE/PHD"/>
</dbReference>
<evidence type="ECO:0000313" key="8">
    <source>
        <dbReference type="Proteomes" id="UP000481153"/>
    </source>
</evidence>
<dbReference type="Pfam" id="PF02759">
    <property type="entry name" value="RUN"/>
    <property type="match status" value="1"/>
</dbReference>
<dbReference type="SUPFAM" id="SSF101576">
    <property type="entry name" value="Supernatant protein factor (SPF), C-terminal domain"/>
    <property type="match status" value="1"/>
</dbReference>
<dbReference type="InterPro" id="IPR036598">
    <property type="entry name" value="GOLD_dom_sf"/>
</dbReference>
<dbReference type="VEuPathDB" id="FungiDB:AeMF1_009815"/>
<dbReference type="SMART" id="SM00498">
    <property type="entry name" value="FH2"/>
    <property type="match status" value="1"/>
</dbReference>
<dbReference type="Gene3D" id="2.60.120.680">
    <property type="entry name" value="GOLD domain"/>
    <property type="match status" value="1"/>
</dbReference>
<feature type="compositionally biased region" description="Polar residues" evidence="4">
    <location>
        <begin position="1160"/>
        <end position="1177"/>
    </location>
</feature>
<dbReference type="PROSITE" id="PS50826">
    <property type="entry name" value="RUN"/>
    <property type="match status" value="1"/>
</dbReference>
<feature type="domain" description="FH2" evidence="6">
    <location>
        <begin position="690"/>
        <end position="1071"/>
    </location>
</feature>
<dbReference type="InterPro" id="IPR011011">
    <property type="entry name" value="Znf_FYVE_PHD"/>
</dbReference>
<dbReference type="SUPFAM" id="SSF57903">
    <property type="entry name" value="FYVE/PHD zinc finger"/>
    <property type="match status" value="1"/>
</dbReference>
<dbReference type="GO" id="GO:0071203">
    <property type="term" value="C:WASH complex"/>
    <property type="evidence" value="ECO:0007669"/>
    <property type="project" value="InterPro"/>
</dbReference>
<evidence type="ECO:0000256" key="3">
    <source>
        <dbReference type="ARBA" id="ARBA00022833"/>
    </source>
</evidence>
<accession>A0A6G0WUJ6</accession>
<evidence type="ECO:0000313" key="7">
    <source>
        <dbReference type="EMBL" id="KAF0731208.1"/>
    </source>
</evidence>
<dbReference type="InterPro" id="IPR015425">
    <property type="entry name" value="FH2_Formin"/>
</dbReference>
<dbReference type="CDD" id="cd17682">
    <property type="entry name" value="RUN_RUFY4_like"/>
    <property type="match status" value="1"/>
</dbReference>
<evidence type="ECO:0000259" key="6">
    <source>
        <dbReference type="PROSITE" id="PS51444"/>
    </source>
</evidence>
<dbReference type="InterPro" id="IPR000306">
    <property type="entry name" value="Znf_FYVE"/>
</dbReference>
<evidence type="ECO:0000259" key="5">
    <source>
        <dbReference type="PROSITE" id="PS50826"/>
    </source>
</evidence>
<protein>
    <submittedName>
        <fullName evidence="7">Uncharacterized protein</fullName>
    </submittedName>
</protein>
<feature type="compositionally biased region" description="Polar residues" evidence="4">
    <location>
        <begin position="1019"/>
        <end position="1028"/>
    </location>
</feature>
<dbReference type="PANTHER" id="PTHR45733:SF8">
    <property type="entry name" value="FORMIN-J"/>
    <property type="match status" value="1"/>
</dbReference>
<keyword evidence="2" id="KW-0863">Zinc-finger</keyword>
<feature type="region of interest" description="Disordered" evidence="4">
    <location>
        <begin position="1008"/>
        <end position="1033"/>
    </location>
</feature>
<dbReference type="Pfam" id="PF02181">
    <property type="entry name" value="FH2"/>
    <property type="match status" value="1"/>
</dbReference>
<dbReference type="SUPFAM" id="SSF101447">
    <property type="entry name" value="Formin homology 2 domain (FH2 domain)"/>
    <property type="match status" value="1"/>
</dbReference>
<evidence type="ECO:0000256" key="2">
    <source>
        <dbReference type="ARBA" id="ARBA00022771"/>
    </source>
</evidence>
<feature type="compositionally biased region" description="Basic and acidic residues" evidence="4">
    <location>
        <begin position="1071"/>
        <end position="1083"/>
    </location>
</feature>
<organism evidence="7 8">
    <name type="scientific">Aphanomyces euteiches</name>
    <dbReference type="NCBI Taxonomy" id="100861"/>
    <lineage>
        <taxon>Eukaryota</taxon>
        <taxon>Sar</taxon>
        <taxon>Stramenopiles</taxon>
        <taxon>Oomycota</taxon>
        <taxon>Saprolegniomycetes</taxon>
        <taxon>Saprolegniales</taxon>
        <taxon>Verrucalvaceae</taxon>
        <taxon>Aphanomyces</taxon>
    </lineage>
</organism>
<evidence type="ECO:0000256" key="4">
    <source>
        <dbReference type="SAM" id="MobiDB-lite"/>
    </source>
</evidence>
<dbReference type="InterPro" id="IPR042201">
    <property type="entry name" value="FH2_Formin_sf"/>
</dbReference>
<feature type="region of interest" description="Disordered" evidence="4">
    <location>
        <begin position="1106"/>
        <end position="1125"/>
    </location>
</feature>
<dbReference type="Gene3D" id="3.30.40.10">
    <property type="entry name" value="Zinc/RING finger domain, C3HC4 (zinc finger)"/>
    <property type="match status" value="1"/>
</dbReference>
<dbReference type="CDD" id="cd00065">
    <property type="entry name" value="FYVE_like_SF"/>
    <property type="match status" value="1"/>
</dbReference>
<dbReference type="EMBL" id="VJMJ01000146">
    <property type="protein sequence ID" value="KAF0731208.1"/>
    <property type="molecule type" value="Genomic_DNA"/>
</dbReference>
<dbReference type="InterPro" id="IPR004012">
    <property type="entry name" value="Run_dom"/>
</dbReference>
<dbReference type="GO" id="GO:0008270">
    <property type="term" value="F:zinc ion binding"/>
    <property type="evidence" value="ECO:0007669"/>
    <property type="project" value="UniProtKB-KW"/>
</dbReference>
<dbReference type="Gene3D" id="1.20.58.2220">
    <property type="entry name" value="Formin, FH2 domain"/>
    <property type="match status" value="2"/>
</dbReference>
<keyword evidence="8" id="KW-1185">Reference proteome</keyword>
<dbReference type="InterPro" id="IPR037213">
    <property type="entry name" value="Run_dom_sf"/>
</dbReference>
<feature type="region of interest" description="Disordered" evidence="4">
    <location>
        <begin position="1071"/>
        <end position="1092"/>
    </location>
</feature>
<proteinExistence type="predicted"/>
<keyword evidence="3" id="KW-0862">Zinc</keyword>
<feature type="domain" description="RUN" evidence="5">
    <location>
        <begin position="184"/>
        <end position="320"/>
    </location>
</feature>
<dbReference type="SMART" id="SM00064">
    <property type="entry name" value="FYVE"/>
    <property type="match status" value="1"/>
</dbReference>
<sequence>MMDKSPSAESFLLQAIPMDTLKIPRGESSQVTIRSEEGSAVVWQFCLVALDVAFRVTVNDIEVETWTKRYDSTHGIVEGTLDNLRASSQVVLHWDNSYSLLRTKEVGYRVMNVPLATLHAAREAANEYQIQYNHPLHTRARAASAASRSHVCPTAAISYSTLIQSLEAAVVDTVAVFMTQPDVPLHAGSARSLVLALEAILRHGVQARHNMDVDESYFHFLVETRNVLRDDKQVVVDAELFTPPNYMRYLGWGRARAFLFLALNRNVLHRALDNLIKRRSLIQRYYHSDALLAQYDLAKKAISQLTALYGVKFQLVPLQDDFGLTVETFPPNLYQMAAMDAFVTNQIQFDKGEIAFFVGSAALDDFTTIQDCTPTRYLCLSTPLEAITVPRGDVLRIPLGMDDDAKTVAVVQFQVPVHRVNVLLADDNPLTTPWTVHGADAWVECVVRIESPMPNLHLVFDNTHSMLRAKSVQYRLFVTSAERYTSAWTACKDVANVICWKQVIQQSLDSSTAQAEALHAEELRLLAPPAPPKPDDGLTATIADSMSNWLGAVWSDASSCAQCGDPLTLFRRRQECSLCYKAFCLSCSRHTWASKPVCDRCYLTSLDKKKAQVDQEASGGGKNPALEALRVNPTYDKYFKMLSFGVPPSAVGQKMQQDFIPQDVVDLFVRSLEGPSTAMEPSTRSKATTRPQLLRRQSTLRKVHWTTLDASKVDVAATIWTRQTDKRKHAPISLSGQDMDRVIAYFGEQVGRAAVKKTNTKTHSALDARRSNNINIGLNRFKAIGGATAVLTALHRCDLNVLTVEILQTLQEIGPTPAELKRYSNFRGSVSVLDSAERFLVDMAKIYRVQEKIHVLLFVVQFPTAIQQLNERLRVISLACHQVLSSERLPRYFEIILALGNVLNEGTSQADASGVTLASLLKLSETRSTDQSITLLQFLMLLIHERGEIDLFHVVDELNLLGEAKRYSNVLCSSQFAHLQKQTSHLIHELQEEETNDRVHFEKAQAADARKQRMGVQTAALNGESQGKTEPGGGRQALLAAIRRKNESETTAADDTATSLKRSALLSAIQKRAEPASDAKENADAATAPSRHLDRSALFASIRAMQAPSKEKSGGNEEPAEANSSRHALLAAIRSPPRDVQPRNNSAALLTAIRQRPATMESSNDGENNVSRAATSSQDRAAMYSKANNAFLTVLEAHATKIQREMALLHEKMISMMDHWHDVAVYLGESPASSSSEYALGLLHRFLLDVQVAYRLLVSKGLLQPLMAASPLHVGDRVATVYGAATVLALRRDKLDVVFPWAAQAFLTSASILRPGDRVLCRRWGRAIVTDTRYADGLIQVRFGFGYGVVQVDSILSIDPKFDAVDHLQHDDPVMTPFGFGRLVQAACRGAPRSAIVRLTQIGGILAFFQPDAVHFAYNEELRRQRQKVGEKHS</sequence>
<dbReference type="Gene3D" id="1.20.58.900">
    <property type="match status" value="1"/>
</dbReference>
<keyword evidence="1" id="KW-0479">Metal-binding</keyword>
<dbReference type="SMART" id="SM00593">
    <property type="entry name" value="RUN"/>
    <property type="match status" value="1"/>
</dbReference>
<feature type="region of interest" description="Disordered" evidence="4">
    <location>
        <begin position="1155"/>
        <end position="1177"/>
    </location>
</feature>
<dbReference type="Proteomes" id="UP000481153">
    <property type="component" value="Unassembled WGS sequence"/>
</dbReference>
<dbReference type="Pfam" id="PF10152">
    <property type="entry name" value="CCDC53"/>
    <property type="match status" value="1"/>
</dbReference>
<gene>
    <name evidence="7" type="ORF">Ae201684_011469</name>
</gene>
<reference evidence="7 8" key="1">
    <citation type="submission" date="2019-07" db="EMBL/GenBank/DDBJ databases">
        <title>Genomics analysis of Aphanomyces spp. identifies a new class of oomycete effector associated with host adaptation.</title>
        <authorList>
            <person name="Gaulin E."/>
        </authorList>
    </citation>
    <scope>NUCLEOTIDE SEQUENCE [LARGE SCALE GENOMIC DNA]</scope>
    <source>
        <strain evidence="7 8">ATCC 201684</strain>
    </source>
</reference>